<dbReference type="Gene3D" id="3.30.565.10">
    <property type="entry name" value="Histidine kinase-like ATPase, C-terminal domain"/>
    <property type="match status" value="1"/>
</dbReference>
<evidence type="ECO:0000313" key="3">
    <source>
        <dbReference type="Proteomes" id="UP000030747"/>
    </source>
</evidence>
<dbReference type="OrthoDB" id="1562195at2759"/>
<dbReference type="InterPro" id="IPR036890">
    <property type="entry name" value="HATPase_C_sf"/>
</dbReference>
<dbReference type="RefSeq" id="XP_013230636.1">
    <property type="nucleotide sequence ID" value="XM_013375182.1"/>
</dbReference>
<dbReference type="VEuPathDB" id="ToxoDB:ETH2_1562900"/>
<evidence type="ECO:0000313" key="2">
    <source>
        <dbReference type="EMBL" id="CDJ39883.1"/>
    </source>
</evidence>
<dbReference type="AlphaFoldDB" id="U6KSH2"/>
<dbReference type="Pfam" id="PF02518">
    <property type="entry name" value="HATPase_c"/>
    <property type="match status" value="1"/>
</dbReference>
<organism evidence="2 3">
    <name type="scientific">Eimeria tenella</name>
    <name type="common">Coccidian parasite</name>
    <dbReference type="NCBI Taxonomy" id="5802"/>
    <lineage>
        <taxon>Eukaryota</taxon>
        <taxon>Sar</taxon>
        <taxon>Alveolata</taxon>
        <taxon>Apicomplexa</taxon>
        <taxon>Conoidasida</taxon>
        <taxon>Coccidia</taxon>
        <taxon>Eucoccidiorida</taxon>
        <taxon>Eimeriorina</taxon>
        <taxon>Eimeriidae</taxon>
        <taxon>Eimeria</taxon>
    </lineage>
</organism>
<name>U6KSH2_EIMTE</name>
<accession>U6KSH2</accession>
<dbReference type="Proteomes" id="UP000030747">
    <property type="component" value="Unassembled WGS sequence"/>
</dbReference>
<protein>
    <recommendedName>
        <fullName evidence="1">Histidine kinase/HSP90-like ATPase domain-containing protein</fullName>
    </recommendedName>
</protein>
<feature type="domain" description="Histidine kinase/HSP90-like ATPase" evidence="1">
    <location>
        <begin position="42"/>
        <end position="131"/>
    </location>
</feature>
<keyword evidence="3" id="KW-1185">Reference proteome</keyword>
<reference evidence="2" key="2">
    <citation type="submission" date="2013-10" db="EMBL/GenBank/DDBJ databases">
        <authorList>
            <person name="Aslett M."/>
        </authorList>
    </citation>
    <scope>NUCLEOTIDE SEQUENCE [LARGE SCALE GENOMIC DNA]</scope>
    <source>
        <strain evidence="2">Houghton</strain>
    </source>
</reference>
<dbReference type="EMBL" id="HG674763">
    <property type="protein sequence ID" value="CDJ39883.1"/>
    <property type="molecule type" value="Genomic_DNA"/>
</dbReference>
<dbReference type="SUPFAM" id="SSF55874">
    <property type="entry name" value="ATPase domain of HSP90 chaperone/DNA topoisomerase II/histidine kinase"/>
    <property type="match status" value="1"/>
</dbReference>
<dbReference type="GeneID" id="25253963"/>
<gene>
    <name evidence="2" type="ORF">ETH_00024255</name>
</gene>
<dbReference type="VEuPathDB" id="ToxoDB:ETH_00024255"/>
<dbReference type="InterPro" id="IPR003594">
    <property type="entry name" value="HATPase_dom"/>
</dbReference>
<evidence type="ECO:0000259" key="1">
    <source>
        <dbReference type="Pfam" id="PF02518"/>
    </source>
</evidence>
<reference evidence="2" key="1">
    <citation type="submission" date="2013-10" db="EMBL/GenBank/DDBJ databases">
        <title>Genomic analysis of the causative agents of coccidiosis in chickens.</title>
        <authorList>
            <person name="Reid A.J."/>
            <person name="Blake D."/>
            <person name="Billington K."/>
            <person name="Browne H."/>
            <person name="Dunn M."/>
            <person name="Hung S."/>
            <person name="Kawahara F."/>
            <person name="Miranda-Saavedra D."/>
            <person name="Mourier T."/>
            <person name="Nagra H."/>
            <person name="Otto T.D."/>
            <person name="Rawlings N."/>
            <person name="Sanchez A."/>
            <person name="Sanders M."/>
            <person name="Subramaniam C."/>
            <person name="Tay Y."/>
            <person name="Dear P."/>
            <person name="Doerig C."/>
            <person name="Gruber A."/>
            <person name="Parkinson J."/>
            <person name="Shirley M."/>
            <person name="Wan K.L."/>
            <person name="Berriman M."/>
            <person name="Tomley F."/>
            <person name="Pain A."/>
        </authorList>
    </citation>
    <scope>NUCLEOTIDE SEQUENCE [LARGE SCALE GENOMIC DNA]</scope>
    <source>
        <strain evidence="2">Houghton</strain>
    </source>
</reference>
<sequence length="367" mass="39241">MAATASRTAGEFLCQCECRLAFTFLHFAKKAADLELSGFNSQDGVFMVCKELLDNAVDACRKRIKCRFPLLAGGEVELAVSLGESAVAVACRDTGAGIDCGSVSALGDVFASSKANDAKAGGEFGIGLKAIMLHSQRDLKEPLKVRIRMNENEVWSFGLSLSEAAAAPSVQNFTVEKASLSEWAWVTEFSISLSPIWDAKKEMMLEDYCAVYTQWCQQLKINTNLVFKGQRRFEAFTHSPPESLAAAAAASAADAPEAPAAAAAAAAVEVKAQVLSLDAEDDQKEIYLIRSFNGMPLLPAAAAACLVTSCLSSFLIKFGPLFGIEEFSAKAAAEEVCCGVCGGQIAFCFRVHTPEETEWNRIVLVGN</sequence>
<proteinExistence type="predicted"/>